<keyword evidence="2" id="KW-1185">Reference proteome</keyword>
<evidence type="ECO:0008006" key="3">
    <source>
        <dbReference type="Google" id="ProtNLM"/>
    </source>
</evidence>
<proteinExistence type="predicted"/>
<organism evidence="1 2">
    <name type="scientific">Massilia genomosp. 1</name>
    <dbReference type="NCBI Taxonomy" id="2609280"/>
    <lineage>
        <taxon>Bacteria</taxon>
        <taxon>Pseudomonadati</taxon>
        <taxon>Pseudomonadota</taxon>
        <taxon>Betaproteobacteria</taxon>
        <taxon>Burkholderiales</taxon>
        <taxon>Oxalobacteraceae</taxon>
        <taxon>Telluria group</taxon>
        <taxon>Massilia</taxon>
    </lineage>
</organism>
<name>A0ABX0MTV9_9BURK</name>
<dbReference type="InterPro" id="IPR014756">
    <property type="entry name" value="Ig_E-set"/>
</dbReference>
<dbReference type="EMBL" id="WHJF01000118">
    <property type="protein sequence ID" value="NHZ66194.1"/>
    <property type="molecule type" value="Genomic_DNA"/>
</dbReference>
<evidence type="ECO:0000313" key="1">
    <source>
        <dbReference type="EMBL" id="NHZ66194.1"/>
    </source>
</evidence>
<comment type="caution">
    <text evidence="1">The sequence shown here is derived from an EMBL/GenBank/DDBJ whole genome shotgun (WGS) entry which is preliminary data.</text>
</comment>
<sequence length="1676" mass="167792">MPSIFMRTASIVDPIVRLARTGAAAFLACLATLVFANTRRVLARAFGLLALCLGMGSTLAQTPVSGAISANTRWTVAGGPYVVTGELVVQNGAVLTIDPGVTAYMSAGASLNVQGGSIKAAGTQALPIKVLSEKTRLGGAAAAGDWKQWVFTPGPVNSQLDHVLFEHGSGLVVQGSAPILNFLNIRNQLGAAITVDLAASPSGIANQASGNILNGISVPGGDITGSVKWALRGIPYIVANGVVSVGATPTVSQFSPDSVQAGQTATINVTGTRLSGLSGAHFEIAGMSAQVLGGATDTQAALSVTAASTVASGPVTMRLLTNAGWSNPTNSLAVARAQPTLSSVTPSPVYVGQGTVELNVIGRDFTSQSAVLRDGMVLTTQFVSATQLRASVTVPAAAATLAIKVRTPDAANAGQFLLSNELALPVVIPQLSLTPANPTIIKGALKTLSVNLPYPAPAGGMSINLVSSVPSVASLPGTVLVPAGEKAVNVQLTGIDIGITTITASKTGLASGQSQVTVVTPPTLTLTPALSNLGVGRTVELTLTSSVPAGQGGLTVALNSSSAATATVAPSATIAAGASTAVVKISTLALGTTLIDAQAPDYVKASATVNVRPLSVNLPAGALVAPGLTRSIPVRLSDPAPTGGVVVTLVSANPAAATVPASITVPQGQTDANFILTGVGIGEALITAKASAHEPGLMKATVDAVKISFGNLSDSSLSLPVDVSRALAVTLSRPAPAGGVVVSMLSSDSAKAVVSPATITIAEGQTSGGVVMATVRGVSKGSATLSANAEGLTSGSLALTITGKPRLVFASSSSPTTVAKGMRTYASELRILRYTDDNRYYASEPVTVNLSSINPGKASVPATVVIAADTSEAYVYVTGIELTDAAGVTIDASVSGGVYSAPASKATVRVVAPVFDFNDLDKARTTNSDRDGFSLSINTPGAGYPGSQTAVGDMPIALSIVEGAPAGLVSGFFTASSAGTPVSQVVLKSGASTTDTVYIATPGATGSYKVQTRAFGATASTSPLVTVSMPGLKFSRTSVVAGKGMVSSSNWLTVFRVAGDTATPGVEALTLNLTSSDPSKLTVPATVTIDAGASSANVRYTGVELTGTSPVTISASASAYPTATVTATVVAPTLTVYASDTTRTPVSGRDDLWFSFEVPGASSQYAAKDEPINLAIVAANPADIVGDFYSAVSGGVAIKQFIMRAGTNDSDVVNGARPWVGTPAMAGTYRIQASAPGIGAVGLSELVTVLPPDLKFNRTTVLVGKGFNTYSAEVTVSRSVSGNGIVSDMPLTIALTSSDPSKVSVPATVTIPPGYAAVQLRVGGIDFTGTTPVTIGATAVGYKPAQLSAETVAPVFKFAELDIKRSPASMRNPFRLTVEVAGASYPTSQTAMNDLPIGLSIVDAKPAGTVDGFFNAATAGSAVTQMIIRKGESEVLSADAAYIATPATAGTYAVKASAAGIASTVSPMVTVTEPELRFYASSGTVIVGKGLTTHPSEVYVYRAANKIEFQGTAAVTVNLACTSTVICSVPPSVVIEAGKSRAAFTVTGMGLGNTTITATAVGYSASQDVPVSVIAPSMALSTPSRVAIGGTGHVSFSFNTPGANYGGSQTAAKDIVVNLTSSAPGVATVPASLMVKAGNTSSESTYVTGVSAGTTTVTASGSDINSVTSDVITVSP</sequence>
<protein>
    <recommendedName>
        <fullName evidence="3">IPT/TIG domain-containing protein</fullName>
    </recommendedName>
</protein>
<dbReference type="SUPFAM" id="SSF81296">
    <property type="entry name" value="E set domains"/>
    <property type="match status" value="1"/>
</dbReference>
<dbReference type="InterPro" id="IPR013783">
    <property type="entry name" value="Ig-like_fold"/>
</dbReference>
<dbReference type="Gene3D" id="2.60.40.10">
    <property type="entry name" value="Immunoglobulins"/>
    <property type="match status" value="2"/>
</dbReference>
<dbReference type="RefSeq" id="WP_167240096.1">
    <property type="nucleotide sequence ID" value="NZ_WHJF01000118.1"/>
</dbReference>
<dbReference type="Proteomes" id="UP000610594">
    <property type="component" value="Unassembled WGS sequence"/>
</dbReference>
<gene>
    <name evidence="1" type="ORF">F1735_28540</name>
</gene>
<accession>A0ABX0MTV9</accession>
<reference evidence="1 2" key="1">
    <citation type="submission" date="2019-10" db="EMBL/GenBank/DDBJ databases">
        <title>Taxonomy of Antarctic Massilia spp.: description of Massilia rubra sp. nov., Massilia aquatica sp. nov., Massilia mucilaginosa sp. nov., Massilia frigida sp. nov. isolated from streams, lakes and regoliths.</title>
        <authorList>
            <person name="Holochova P."/>
            <person name="Sedlacek I."/>
            <person name="Kralova S."/>
            <person name="Maslanova I."/>
            <person name="Busse H.-J."/>
            <person name="Stankova E."/>
            <person name="Vrbovska V."/>
            <person name="Kovarovic V."/>
            <person name="Bartak M."/>
            <person name="Svec P."/>
            <person name="Pantucek R."/>
        </authorList>
    </citation>
    <scope>NUCLEOTIDE SEQUENCE [LARGE SCALE GENOMIC DNA]</scope>
    <source>
        <strain evidence="1 2">CCM 8694</strain>
    </source>
</reference>
<evidence type="ECO:0000313" key="2">
    <source>
        <dbReference type="Proteomes" id="UP000610594"/>
    </source>
</evidence>